<keyword evidence="1" id="KW-0732">Signal</keyword>
<proteinExistence type="evidence at transcript level"/>
<dbReference type="AlphaFoldDB" id="A0A0K8RII1"/>
<protein>
    <submittedName>
        <fullName evidence="2">Putative phospholipase</fullName>
    </submittedName>
</protein>
<accession>A0A0K8RII1</accession>
<evidence type="ECO:0000256" key="1">
    <source>
        <dbReference type="SAM" id="SignalP"/>
    </source>
</evidence>
<feature type="chain" id="PRO_5005518173" evidence="1">
    <location>
        <begin position="23"/>
        <end position="117"/>
    </location>
</feature>
<sequence>MRNFVALILAVSGVFLFDQGHSSHHDISESCRKVLCTMLEFDGWSEHCLISGDSLLSEYRRPNLDLNFEAFKDRLIRPVWISPLDFGATYEVYTNRKRDGTSGNFSYKTQHDTLVFV</sequence>
<feature type="signal peptide" evidence="1">
    <location>
        <begin position="1"/>
        <end position="22"/>
    </location>
</feature>
<dbReference type="EMBL" id="GADI01002873">
    <property type="protein sequence ID" value="JAA70935.1"/>
    <property type="molecule type" value="mRNA"/>
</dbReference>
<name>A0A0K8RII1_IXORI</name>
<evidence type="ECO:0000313" key="2">
    <source>
        <dbReference type="EMBL" id="JAA70935.1"/>
    </source>
</evidence>
<organism evidence="2">
    <name type="scientific">Ixodes ricinus</name>
    <name type="common">Common tick</name>
    <name type="synonym">Acarus ricinus</name>
    <dbReference type="NCBI Taxonomy" id="34613"/>
    <lineage>
        <taxon>Eukaryota</taxon>
        <taxon>Metazoa</taxon>
        <taxon>Ecdysozoa</taxon>
        <taxon>Arthropoda</taxon>
        <taxon>Chelicerata</taxon>
        <taxon>Arachnida</taxon>
        <taxon>Acari</taxon>
        <taxon>Parasitiformes</taxon>
        <taxon>Ixodida</taxon>
        <taxon>Ixodoidea</taxon>
        <taxon>Ixodidae</taxon>
        <taxon>Ixodinae</taxon>
        <taxon>Ixodes</taxon>
    </lineage>
</organism>
<reference evidence="2" key="1">
    <citation type="submission" date="2012-12" db="EMBL/GenBank/DDBJ databases">
        <title>Identification and characterization of a phenylalanine ammonia-lyase gene family in Isatis indigotica Fort.</title>
        <authorList>
            <person name="Liu Q."/>
            <person name="Chen J."/>
            <person name="Zhou X."/>
            <person name="Di P."/>
            <person name="Xiao Y."/>
            <person name="Xuan H."/>
            <person name="Zhang L."/>
            <person name="Chen W."/>
        </authorList>
    </citation>
    <scope>NUCLEOTIDE SEQUENCE</scope>
    <source>
        <tissue evidence="2">Salivary gland</tissue>
    </source>
</reference>